<reference evidence="3" key="1">
    <citation type="journal article" date="2019" name="Int. J. Syst. Evol. Microbiol.">
        <title>The Global Catalogue of Microorganisms (GCM) 10K type strain sequencing project: providing services to taxonomists for standard genome sequencing and annotation.</title>
        <authorList>
            <consortium name="The Broad Institute Genomics Platform"/>
            <consortium name="The Broad Institute Genome Sequencing Center for Infectious Disease"/>
            <person name="Wu L."/>
            <person name="Ma J."/>
        </authorList>
    </citation>
    <scope>NUCLEOTIDE SEQUENCE [LARGE SCALE GENOMIC DNA]</scope>
    <source>
        <strain evidence="3">JCM 4816</strain>
    </source>
</reference>
<feature type="compositionally biased region" description="Low complexity" evidence="1">
    <location>
        <begin position="220"/>
        <end position="236"/>
    </location>
</feature>
<keyword evidence="3" id="KW-1185">Reference proteome</keyword>
<sequence>MGSPKRMVRHAAREHRFLTLDDLDAFLQDARLSGARGREAIHIGGHLWNAALRKVRVEVTPTGSGYPVTAYVEPPAAAARALRRHYSPHEVQVLARLLTQGASPNRTPTPRQSDTVRRKAVVEYQAPGKRTLTLDEIAAFAQEADRLGARSSRHIEGQPKLLGNGLKWISVVLENRPAPMPVTVCLESPAATAAALRRGLRLRDVRELARLLAVEDAPALDEPAPAGRGGQPRQQPLGESGLSVTRKVKVEHETELDLSLDDVAVFIREARRLGATGGEIVKAGTPPRYHGPTLWNISVEVELPPADRVVSRVRNDVHRLAEAAEVVRRHLGPDDVLKLVSLLVADGVPTSGSPFPAEGAAPRSPGRRRGERAVTTRKVKVEHPSRHHSLTLGEVHRFIHLADQAGALGGEIVTDPSNNWEPLSLCLDVELGPLERLVANARVDLPQHTARALRSVLDSDDLRELARRLAPDRVREVSPSVADEAKPPRPS</sequence>
<dbReference type="Proteomes" id="UP001596174">
    <property type="component" value="Unassembled WGS sequence"/>
</dbReference>
<evidence type="ECO:0000256" key="1">
    <source>
        <dbReference type="SAM" id="MobiDB-lite"/>
    </source>
</evidence>
<evidence type="ECO:0000313" key="3">
    <source>
        <dbReference type="Proteomes" id="UP001596174"/>
    </source>
</evidence>
<protein>
    <submittedName>
        <fullName evidence="2">Uncharacterized protein</fullName>
    </submittedName>
</protein>
<evidence type="ECO:0000313" key="2">
    <source>
        <dbReference type="EMBL" id="MFC5907936.1"/>
    </source>
</evidence>
<feature type="region of interest" description="Disordered" evidence="1">
    <location>
        <begin position="220"/>
        <end position="243"/>
    </location>
</feature>
<proteinExistence type="predicted"/>
<accession>A0ABW1FZU8</accession>
<feature type="region of interest" description="Disordered" evidence="1">
    <location>
        <begin position="351"/>
        <end position="373"/>
    </location>
</feature>
<gene>
    <name evidence="2" type="ORF">ACFP3V_12010</name>
</gene>
<dbReference type="EMBL" id="JBHSQJ010000046">
    <property type="protein sequence ID" value="MFC5907936.1"/>
    <property type="molecule type" value="Genomic_DNA"/>
</dbReference>
<comment type="caution">
    <text evidence="2">The sequence shown here is derived from an EMBL/GenBank/DDBJ whole genome shotgun (WGS) entry which is preliminary data.</text>
</comment>
<organism evidence="2 3">
    <name type="scientific">Streptacidiphilus monticola</name>
    <dbReference type="NCBI Taxonomy" id="2161674"/>
    <lineage>
        <taxon>Bacteria</taxon>
        <taxon>Bacillati</taxon>
        <taxon>Actinomycetota</taxon>
        <taxon>Actinomycetes</taxon>
        <taxon>Kitasatosporales</taxon>
        <taxon>Streptomycetaceae</taxon>
        <taxon>Streptacidiphilus</taxon>
    </lineage>
</organism>
<name>A0ABW1FZU8_9ACTN</name>
<dbReference type="RefSeq" id="WP_380582853.1">
    <property type="nucleotide sequence ID" value="NZ_JBHSQJ010000046.1"/>
</dbReference>